<dbReference type="Pfam" id="PF17780">
    <property type="entry name" value="OCRE"/>
    <property type="match status" value="1"/>
</dbReference>
<evidence type="ECO:0000256" key="1">
    <source>
        <dbReference type="ARBA" id="ARBA00004123"/>
    </source>
</evidence>
<evidence type="ECO:0000256" key="3">
    <source>
        <dbReference type="ARBA" id="ARBA00022737"/>
    </source>
</evidence>
<feature type="region of interest" description="Disordered" evidence="11">
    <location>
        <begin position="552"/>
        <end position="572"/>
    </location>
</feature>
<dbReference type="PANTHER" id="PTHR13948">
    <property type="entry name" value="RNA-BINDING PROTEIN"/>
    <property type="match status" value="1"/>
</dbReference>
<dbReference type="InterPro" id="IPR000504">
    <property type="entry name" value="RRM_dom"/>
</dbReference>
<gene>
    <name evidence="15" type="primary">RBM5</name>
</gene>
<dbReference type="Pfam" id="PF00641">
    <property type="entry name" value="Zn_ribbon_RanBP"/>
    <property type="match status" value="1"/>
</dbReference>
<evidence type="ECO:0000313" key="16">
    <source>
        <dbReference type="Proteomes" id="UP000694402"/>
    </source>
</evidence>
<feature type="domain" description="RRM" evidence="12">
    <location>
        <begin position="98"/>
        <end position="178"/>
    </location>
</feature>
<dbReference type="PROSITE" id="PS50102">
    <property type="entry name" value="RRM"/>
    <property type="match status" value="2"/>
</dbReference>
<dbReference type="GO" id="GO:0008270">
    <property type="term" value="F:zinc ion binding"/>
    <property type="evidence" value="ECO:0007669"/>
    <property type="project" value="UniProtKB-KW"/>
</dbReference>
<dbReference type="PROSITE" id="PS50199">
    <property type="entry name" value="ZF_RANBP2_2"/>
    <property type="match status" value="1"/>
</dbReference>
<evidence type="ECO:0000259" key="13">
    <source>
        <dbReference type="PROSITE" id="PS50174"/>
    </source>
</evidence>
<reference evidence="15" key="1">
    <citation type="submission" date="2025-08" db="UniProtKB">
        <authorList>
            <consortium name="Ensembl"/>
        </authorList>
    </citation>
    <scope>IDENTIFICATION</scope>
</reference>
<dbReference type="Proteomes" id="UP000694402">
    <property type="component" value="Unassembled WGS sequence"/>
</dbReference>
<keyword evidence="6 8" id="KW-0694">RNA-binding</keyword>
<dbReference type="SMART" id="SM00443">
    <property type="entry name" value="G_patch"/>
    <property type="match status" value="1"/>
</dbReference>
<dbReference type="Pfam" id="PF01585">
    <property type="entry name" value="G-patch"/>
    <property type="match status" value="1"/>
</dbReference>
<evidence type="ECO:0000256" key="10">
    <source>
        <dbReference type="SAM" id="Coils"/>
    </source>
</evidence>
<evidence type="ECO:0000313" key="15">
    <source>
        <dbReference type="Ensembl" id="ENSOTSP00005046195.2"/>
    </source>
</evidence>
<dbReference type="InterPro" id="IPR000467">
    <property type="entry name" value="G_patch_dom"/>
</dbReference>
<evidence type="ECO:0000256" key="11">
    <source>
        <dbReference type="SAM" id="MobiDB-lite"/>
    </source>
</evidence>
<dbReference type="CDD" id="cd12755">
    <property type="entry name" value="RRM2_RBM5"/>
    <property type="match status" value="1"/>
</dbReference>
<dbReference type="InterPro" id="IPR036443">
    <property type="entry name" value="Znf_RanBP2_sf"/>
</dbReference>
<dbReference type="Ensembl" id="ENSOTST00005050219.2">
    <property type="protein sequence ID" value="ENSOTSP00005046195.2"/>
    <property type="gene ID" value="ENSOTSG00005022203.2"/>
</dbReference>
<dbReference type="InterPro" id="IPR034993">
    <property type="entry name" value="RBM5_RRM2"/>
</dbReference>
<keyword evidence="2" id="KW-0479">Metal-binding</keyword>
<evidence type="ECO:0000259" key="14">
    <source>
        <dbReference type="PROSITE" id="PS50199"/>
    </source>
</evidence>
<feature type="region of interest" description="Disordered" evidence="11">
    <location>
        <begin position="480"/>
        <end position="504"/>
    </location>
</feature>
<name>A0A8C8G851_ONCTS</name>
<dbReference type="SMART" id="SM00547">
    <property type="entry name" value="ZnF_RBZ"/>
    <property type="match status" value="1"/>
</dbReference>
<comment type="subcellular location">
    <subcellularLocation>
        <location evidence="1">Nucleus</location>
    </subcellularLocation>
</comment>
<keyword evidence="4 9" id="KW-0863">Zinc-finger</keyword>
<protein>
    <recommendedName>
        <fullName evidence="17">RNA binding motif protein 5</fullName>
    </recommendedName>
</protein>
<dbReference type="GO" id="GO:0003723">
    <property type="term" value="F:RNA binding"/>
    <property type="evidence" value="ECO:0007669"/>
    <property type="project" value="UniProtKB-UniRule"/>
</dbReference>
<feature type="compositionally biased region" description="Low complexity" evidence="11">
    <location>
        <begin position="430"/>
        <end position="450"/>
    </location>
</feature>
<dbReference type="PANTHER" id="PTHR13948:SF21">
    <property type="entry name" value="RNA-BINDING PROTEIN 5"/>
    <property type="match status" value="1"/>
</dbReference>
<reference evidence="15" key="2">
    <citation type="submission" date="2025-09" db="UniProtKB">
        <authorList>
            <consortium name="Ensembl"/>
        </authorList>
    </citation>
    <scope>IDENTIFICATION</scope>
</reference>
<evidence type="ECO:0000256" key="6">
    <source>
        <dbReference type="ARBA" id="ARBA00022884"/>
    </source>
</evidence>
<dbReference type="InterPro" id="IPR001876">
    <property type="entry name" value="Znf_RanBP2"/>
</dbReference>
<sequence length="736" mass="82701">CAYVRRFGRSERSGRYASDRGRDDPEWRERRDREQDRDYDQRWSDERHTDRFDERRDRDGPERRRKRHNSDRSEDGYQSDGDYQEQDYKMELGQEESKTIMLRGLSLYVTEEAIQAALEQLQGPQPVDIRLMKKRTGISRGFAFVEFYHLQDATRWMETNQNKLMIQGKCVAMHYSNRRHTFENWLCNACGLYNFRKRLRCFRCGAVKEHSLIFLTAIILRNIAPLSSVEAIMTTLAPYAILSPGNIRLIKDKQTGQNRGFAFVQLSSPLEASQLLTILQGLQPPLKLDGKTIGVDYAKSARKDLLMPDGNRVSAFSVASTAIAAAQWSSSQQALGATTDYGSLQEGCAQHTQVSTLWSCASGTDIVPDTSAYQYDESSGYYYDPQTGLYYDPNSQVCIYYFNSQTQQYLYWDSETQTYIPAPAAAETTAAAADSSSEQASASSTASSSTESKEKKDKPKSKSAQQIAKDMERWAKSLNKQKESIKSSLQGLGQGRDEDRREAAAADAGFSTLFEKKHGAGFETQPLVMNELLKNGEPETPSGLVAAYIGGDSDSEEAANPESGGVGDEGSDKLTDWKKMACLLCLRQFPGKDALLRHQQLSDLHKQNLEIHRRSKLSEAQLEELERKEMELKYRDRAAERRDKYGPPAPTVNYEQPTKDGLTSDNIGNKMLQAMGWQEGKGLGRNQQGITAPISASLRTKGTGLGIKGSNYELSASDTYKDAVRKAMFARFTEIE</sequence>
<keyword evidence="7" id="KW-0539">Nucleus</keyword>
<dbReference type="FunFam" id="3.30.70.330:FF:000110">
    <property type="entry name" value="RNA-binding protein 10 isoform X1"/>
    <property type="match status" value="1"/>
</dbReference>
<keyword evidence="5" id="KW-0862">Zinc</keyword>
<dbReference type="Gene3D" id="4.10.1060.10">
    <property type="entry name" value="Zinc finger, RanBP2-type"/>
    <property type="match status" value="1"/>
</dbReference>
<feature type="region of interest" description="Disordered" evidence="11">
    <location>
        <begin position="1"/>
        <end position="84"/>
    </location>
</feature>
<evidence type="ECO:0000256" key="8">
    <source>
        <dbReference type="PROSITE-ProRule" id="PRU00176"/>
    </source>
</evidence>
<keyword evidence="16" id="KW-1185">Reference proteome</keyword>
<dbReference type="InterPro" id="IPR012677">
    <property type="entry name" value="Nucleotide-bd_a/b_plait_sf"/>
</dbReference>
<evidence type="ECO:0000256" key="5">
    <source>
        <dbReference type="ARBA" id="ARBA00022833"/>
    </source>
</evidence>
<organism evidence="15 16">
    <name type="scientific">Oncorhynchus tshawytscha</name>
    <name type="common">Chinook salmon</name>
    <name type="synonym">Salmo tshawytscha</name>
    <dbReference type="NCBI Taxonomy" id="74940"/>
    <lineage>
        <taxon>Eukaryota</taxon>
        <taxon>Metazoa</taxon>
        <taxon>Chordata</taxon>
        <taxon>Craniata</taxon>
        <taxon>Vertebrata</taxon>
        <taxon>Euteleostomi</taxon>
        <taxon>Actinopterygii</taxon>
        <taxon>Neopterygii</taxon>
        <taxon>Teleostei</taxon>
        <taxon>Protacanthopterygii</taxon>
        <taxon>Salmoniformes</taxon>
        <taxon>Salmonidae</taxon>
        <taxon>Salmoninae</taxon>
        <taxon>Oncorhynchus</taxon>
    </lineage>
</organism>
<dbReference type="Gene3D" id="3.30.70.330">
    <property type="match status" value="2"/>
</dbReference>
<feature type="domain" description="RRM" evidence="12">
    <location>
        <begin position="216"/>
        <end position="300"/>
    </location>
</feature>
<dbReference type="AlphaFoldDB" id="A0A8C8G851"/>
<feature type="coiled-coil region" evidence="10">
    <location>
        <begin position="608"/>
        <end position="642"/>
    </location>
</feature>
<evidence type="ECO:0000259" key="12">
    <source>
        <dbReference type="PROSITE" id="PS50102"/>
    </source>
</evidence>
<keyword evidence="3" id="KW-0677">Repeat</keyword>
<feature type="region of interest" description="Disordered" evidence="11">
    <location>
        <begin position="642"/>
        <end position="661"/>
    </location>
</feature>
<evidence type="ECO:0000256" key="4">
    <source>
        <dbReference type="ARBA" id="ARBA00022771"/>
    </source>
</evidence>
<feature type="domain" description="G-patch" evidence="13">
    <location>
        <begin position="664"/>
        <end position="710"/>
    </location>
</feature>
<feature type="compositionally biased region" description="Basic and acidic residues" evidence="11">
    <location>
        <begin position="495"/>
        <end position="504"/>
    </location>
</feature>
<feature type="region of interest" description="Disordered" evidence="11">
    <location>
        <begin position="430"/>
        <end position="468"/>
    </location>
</feature>
<dbReference type="SUPFAM" id="SSF90209">
    <property type="entry name" value="Ran binding protein zinc finger-like"/>
    <property type="match status" value="1"/>
</dbReference>
<dbReference type="SMART" id="SM00360">
    <property type="entry name" value="RRM"/>
    <property type="match status" value="2"/>
</dbReference>
<dbReference type="PROSITE" id="PS50174">
    <property type="entry name" value="G_PATCH"/>
    <property type="match status" value="1"/>
</dbReference>
<evidence type="ECO:0000256" key="2">
    <source>
        <dbReference type="ARBA" id="ARBA00022723"/>
    </source>
</evidence>
<evidence type="ECO:0000256" key="7">
    <source>
        <dbReference type="ARBA" id="ARBA00023242"/>
    </source>
</evidence>
<evidence type="ECO:0000256" key="9">
    <source>
        <dbReference type="PROSITE-ProRule" id="PRU00322"/>
    </source>
</evidence>
<proteinExistence type="predicted"/>
<dbReference type="GeneTree" id="ENSGT00940000156617"/>
<feature type="domain" description="RanBP2-type" evidence="14">
    <location>
        <begin position="181"/>
        <end position="210"/>
    </location>
</feature>
<accession>A0A8C8G851</accession>
<dbReference type="GO" id="GO:0005634">
    <property type="term" value="C:nucleus"/>
    <property type="evidence" value="ECO:0007669"/>
    <property type="project" value="UniProtKB-SubCell"/>
</dbReference>
<dbReference type="InterPro" id="IPR041591">
    <property type="entry name" value="OCRE"/>
</dbReference>
<keyword evidence="10" id="KW-0175">Coiled coil</keyword>
<evidence type="ECO:0008006" key="17">
    <source>
        <dbReference type="Google" id="ProtNLM"/>
    </source>
</evidence>
<dbReference type="SUPFAM" id="SSF54928">
    <property type="entry name" value="RNA-binding domain, RBD"/>
    <property type="match status" value="2"/>
</dbReference>
<dbReference type="Pfam" id="PF00076">
    <property type="entry name" value="RRM_1"/>
    <property type="match status" value="1"/>
</dbReference>
<dbReference type="InterPro" id="IPR035979">
    <property type="entry name" value="RBD_domain_sf"/>
</dbReference>
<dbReference type="PROSITE" id="PS01358">
    <property type="entry name" value="ZF_RANBP2_1"/>
    <property type="match status" value="1"/>
</dbReference>
<feature type="compositionally biased region" description="Basic and acidic residues" evidence="11">
    <location>
        <begin position="8"/>
        <end position="62"/>
    </location>
</feature>
<dbReference type="GO" id="GO:0000398">
    <property type="term" value="P:mRNA splicing, via spliceosome"/>
    <property type="evidence" value="ECO:0007669"/>
    <property type="project" value="TreeGrafter"/>
</dbReference>